<dbReference type="EMBL" id="UYRV01028581">
    <property type="protein sequence ID" value="VDK82545.1"/>
    <property type="molecule type" value="Genomic_DNA"/>
</dbReference>
<keyword evidence="3" id="KW-1185">Reference proteome</keyword>
<name>A0A3P6TNA9_CYLGO</name>
<sequence length="112" mass="12305">MAEFVPIPVSLNQTLFDWLYTMIHKPVNGRTLSASSKLMTAVMAPTSWGQPHQIRAVPRGFTLQGTRVMNDCSDVPASFSSQLLPMQWGGKPGGATLVTPRAPRVRRHSPFS</sequence>
<gene>
    <name evidence="2" type="ORF">CGOC_LOCUS7990</name>
</gene>
<accession>A0A3P6TNA9</accession>
<dbReference type="Proteomes" id="UP000271889">
    <property type="component" value="Unassembled WGS sequence"/>
</dbReference>
<organism evidence="2 3">
    <name type="scientific">Cylicostephanus goldi</name>
    <name type="common">Nematode worm</name>
    <dbReference type="NCBI Taxonomy" id="71465"/>
    <lineage>
        <taxon>Eukaryota</taxon>
        <taxon>Metazoa</taxon>
        <taxon>Ecdysozoa</taxon>
        <taxon>Nematoda</taxon>
        <taxon>Chromadorea</taxon>
        <taxon>Rhabditida</taxon>
        <taxon>Rhabditina</taxon>
        <taxon>Rhabditomorpha</taxon>
        <taxon>Strongyloidea</taxon>
        <taxon>Strongylidae</taxon>
        <taxon>Cylicostephanus</taxon>
    </lineage>
</organism>
<feature type="compositionally biased region" description="Basic residues" evidence="1">
    <location>
        <begin position="103"/>
        <end position="112"/>
    </location>
</feature>
<evidence type="ECO:0000313" key="3">
    <source>
        <dbReference type="Proteomes" id="UP000271889"/>
    </source>
</evidence>
<feature type="region of interest" description="Disordered" evidence="1">
    <location>
        <begin position="91"/>
        <end position="112"/>
    </location>
</feature>
<protein>
    <submittedName>
        <fullName evidence="2">Uncharacterized protein</fullName>
    </submittedName>
</protein>
<reference evidence="2 3" key="1">
    <citation type="submission" date="2018-11" db="EMBL/GenBank/DDBJ databases">
        <authorList>
            <consortium name="Pathogen Informatics"/>
        </authorList>
    </citation>
    <scope>NUCLEOTIDE SEQUENCE [LARGE SCALE GENOMIC DNA]</scope>
</reference>
<proteinExistence type="predicted"/>
<evidence type="ECO:0000313" key="2">
    <source>
        <dbReference type="EMBL" id="VDK82545.1"/>
    </source>
</evidence>
<dbReference type="AlphaFoldDB" id="A0A3P6TNA9"/>
<evidence type="ECO:0000256" key="1">
    <source>
        <dbReference type="SAM" id="MobiDB-lite"/>
    </source>
</evidence>